<evidence type="ECO:0000256" key="1">
    <source>
        <dbReference type="SAM" id="MobiDB-lite"/>
    </source>
</evidence>
<name>A0AAD5RVF9_9PEZI</name>
<organism evidence="2 3">
    <name type="scientific">Zalerion maritima</name>
    <dbReference type="NCBI Taxonomy" id="339359"/>
    <lineage>
        <taxon>Eukaryota</taxon>
        <taxon>Fungi</taxon>
        <taxon>Dikarya</taxon>
        <taxon>Ascomycota</taxon>
        <taxon>Pezizomycotina</taxon>
        <taxon>Sordariomycetes</taxon>
        <taxon>Lulworthiomycetidae</taxon>
        <taxon>Lulworthiales</taxon>
        <taxon>Lulworthiaceae</taxon>
        <taxon>Zalerion</taxon>
    </lineage>
</organism>
<protein>
    <submittedName>
        <fullName evidence="2">Uncharacterized protein</fullName>
    </submittedName>
</protein>
<keyword evidence="3" id="KW-1185">Reference proteome</keyword>
<feature type="region of interest" description="Disordered" evidence="1">
    <location>
        <begin position="140"/>
        <end position="160"/>
    </location>
</feature>
<sequence>MASMTHEVQAVNSLQQPAPTFVTLNEPTSSAAFDVEANIPLSSDLDKLEHLHRFLRSSPHRQDRVSKHSSSTKALADHGTKGGLRGGTEKETSGAWVVDTDDDSLVYGIVITPGQEPSCQMPLFFTLTELSIFTNPEDQNATINQDSMQSRRNSPGIETG</sequence>
<dbReference type="EMBL" id="JAKWBI020000041">
    <property type="protein sequence ID" value="KAJ2904964.1"/>
    <property type="molecule type" value="Genomic_DNA"/>
</dbReference>
<comment type="caution">
    <text evidence="2">The sequence shown here is derived from an EMBL/GenBank/DDBJ whole genome shotgun (WGS) entry which is preliminary data.</text>
</comment>
<accession>A0AAD5RVF9</accession>
<feature type="compositionally biased region" description="Polar residues" evidence="1">
    <location>
        <begin position="140"/>
        <end position="153"/>
    </location>
</feature>
<reference evidence="2" key="1">
    <citation type="submission" date="2022-07" db="EMBL/GenBank/DDBJ databases">
        <title>Draft genome sequence of Zalerion maritima ATCC 34329, a (micro)plastics degrading marine fungus.</title>
        <authorList>
            <person name="Paco A."/>
            <person name="Goncalves M.F.M."/>
            <person name="Rocha-Santos T.A.P."/>
            <person name="Alves A."/>
        </authorList>
    </citation>
    <scope>NUCLEOTIDE SEQUENCE</scope>
    <source>
        <strain evidence="2">ATCC 34329</strain>
    </source>
</reference>
<evidence type="ECO:0000313" key="2">
    <source>
        <dbReference type="EMBL" id="KAJ2904964.1"/>
    </source>
</evidence>
<dbReference type="AlphaFoldDB" id="A0AAD5RVF9"/>
<feature type="region of interest" description="Disordered" evidence="1">
    <location>
        <begin position="56"/>
        <end position="93"/>
    </location>
</feature>
<gene>
    <name evidence="2" type="ORF">MKZ38_006829</name>
</gene>
<proteinExistence type="predicted"/>
<dbReference type="Proteomes" id="UP001201980">
    <property type="component" value="Unassembled WGS sequence"/>
</dbReference>
<evidence type="ECO:0000313" key="3">
    <source>
        <dbReference type="Proteomes" id="UP001201980"/>
    </source>
</evidence>